<dbReference type="InterPro" id="IPR016167">
    <property type="entry name" value="FAD-bd_PCMH_sub1"/>
</dbReference>
<keyword evidence="3" id="KW-0285">Flavoprotein</keyword>
<evidence type="ECO:0000256" key="1">
    <source>
        <dbReference type="ARBA" id="ARBA00001974"/>
    </source>
</evidence>
<dbReference type="PROSITE" id="PS51387">
    <property type="entry name" value="FAD_PCMH"/>
    <property type="match status" value="1"/>
</dbReference>
<evidence type="ECO:0000313" key="7">
    <source>
        <dbReference type="EMBL" id="SNS19863.1"/>
    </source>
</evidence>
<dbReference type="OrthoDB" id="9775082at2"/>
<dbReference type="InterPro" id="IPR016169">
    <property type="entry name" value="FAD-bd_PCMH_sub2"/>
</dbReference>
<dbReference type="EMBL" id="FZOF01000004">
    <property type="protein sequence ID" value="SNS19863.1"/>
    <property type="molecule type" value="Genomic_DNA"/>
</dbReference>
<dbReference type="RefSeq" id="WP_089223187.1">
    <property type="nucleotide sequence ID" value="NZ_FZOF01000004.1"/>
</dbReference>
<dbReference type="PANTHER" id="PTHR42973:SF39">
    <property type="entry name" value="FAD-BINDING PCMH-TYPE DOMAIN-CONTAINING PROTEIN"/>
    <property type="match status" value="1"/>
</dbReference>
<protein>
    <submittedName>
        <fullName evidence="7">FAD/FMN-containing dehydrogenase</fullName>
    </submittedName>
</protein>
<reference evidence="7 8" key="1">
    <citation type="submission" date="2017-06" db="EMBL/GenBank/DDBJ databases">
        <authorList>
            <person name="Kim H.J."/>
            <person name="Triplett B.A."/>
        </authorList>
    </citation>
    <scope>NUCLEOTIDE SEQUENCE [LARGE SCALE GENOMIC DNA]</scope>
    <source>
        <strain evidence="7 8">CGMCC 4.1858</strain>
    </source>
</reference>
<dbReference type="InterPro" id="IPR006093">
    <property type="entry name" value="Oxy_OxRdtase_FAD_BS"/>
</dbReference>
<dbReference type="GO" id="GO:0016491">
    <property type="term" value="F:oxidoreductase activity"/>
    <property type="evidence" value="ECO:0007669"/>
    <property type="project" value="UniProtKB-KW"/>
</dbReference>
<dbReference type="InterPro" id="IPR012951">
    <property type="entry name" value="BBE"/>
</dbReference>
<dbReference type="Gene3D" id="3.40.462.20">
    <property type="match status" value="1"/>
</dbReference>
<evidence type="ECO:0000313" key="8">
    <source>
        <dbReference type="Proteomes" id="UP000198280"/>
    </source>
</evidence>
<dbReference type="PANTHER" id="PTHR42973">
    <property type="entry name" value="BINDING OXIDOREDUCTASE, PUTATIVE (AFU_ORTHOLOGUE AFUA_1G17690)-RELATED"/>
    <property type="match status" value="1"/>
</dbReference>
<keyword evidence="8" id="KW-1185">Reference proteome</keyword>
<dbReference type="Proteomes" id="UP000198280">
    <property type="component" value="Unassembled WGS sequence"/>
</dbReference>
<dbReference type="Gene3D" id="3.30.43.10">
    <property type="entry name" value="Uridine Diphospho-n-acetylenolpyruvylglucosamine Reductase, domain 2"/>
    <property type="match status" value="1"/>
</dbReference>
<dbReference type="PROSITE" id="PS00862">
    <property type="entry name" value="OX2_COVAL_FAD"/>
    <property type="match status" value="1"/>
</dbReference>
<name>A0A239CKH6_9ACTN</name>
<dbReference type="InterPro" id="IPR016166">
    <property type="entry name" value="FAD-bd_PCMH"/>
</dbReference>
<dbReference type="InterPro" id="IPR050416">
    <property type="entry name" value="FAD-linked_Oxidoreductase"/>
</dbReference>
<evidence type="ECO:0000256" key="2">
    <source>
        <dbReference type="ARBA" id="ARBA00005466"/>
    </source>
</evidence>
<dbReference type="Pfam" id="PF08031">
    <property type="entry name" value="BBE"/>
    <property type="match status" value="1"/>
</dbReference>
<organism evidence="7 8">
    <name type="scientific">Actinacidiphila glaucinigra</name>
    <dbReference type="NCBI Taxonomy" id="235986"/>
    <lineage>
        <taxon>Bacteria</taxon>
        <taxon>Bacillati</taxon>
        <taxon>Actinomycetota</taxon>
        <taxon>Actinomycetes</taxon>
        <taxon>Kitasatosporales</taxon>
        <taxon>Streptomycetaceae</taxon>
        <taxon>Actinacidiphila</taxon>
    </lineage>
</organism>
<evidence type="ECO:0000256" key="3">
    <source>
        <dbReference type="ARBA" id="ARBA00022630"/>
    </source>
</evidence>
<gene>
    <name evidence="7" type="ORF">SAMN05216252_10448</name>
</gene>
<dbReference type="Gene3D" id="3.30.465.10">
    <property type="match status" value="1"/>
</dbReference>
<dbReference type="SUPFAM" id="SSF56176">
    <property type="entry name" value="FAD-binding/transporter-associated domain-like"/>
    <property type="match status" value="1"/>
</dbReference>
<accession>A0A239CKH6</accession>
<dbReference type="InterPro" id="IPR006094">
    <property type="entry name" value="Oxid_FAD_bind_N"/>
</dbReference>
<dbReference type="AlphaFoldDB" id="A0A239CKH6"/>
<keyword evidence="5" id="KW-0560">Oxidoreductase</keyword>
<proteinExistence type="inferred from homology"/>
<comment type="similarity">
    <text evidence="2">Belongs to the oxygen-dependent FAD-linked oxidoreductase family.</text>
</comment>
<dbReference type="GO" id="GO:0071949">
    <property type="term" value="F:FAD binding"/>
    <property type="evidence" value="ECO:0007669"/>
    <property type="project" value="InterPro"/>
</dbReference>
<feature type="domain" description="FAD-binding PCMH-type" evidence="6">
    <location>
        <begin position="36"/>
        <end position="206"/>
    </location>
</feature>
<keyword evidence="4" id="KW-0274">FAD</keyword>
<evidence type="ECO:0000259" key="6">
    <source>
        <dbReference type="PROSITE" id="PS51387"/>
    </source>
</evidence>
<comment type="cofactor">
    <cofactor evidence="1">
        <name>FAD</name>
        <dbReference type="ChEBI" id="CHEBI:57692"/>
    </cofactor>
</comment>
<evidence type="ECO:0000256" key="4">
    <source>
        <dbReference type="ARBA" id="ARBA00022827"/>
    </source>
</evidence>
<dbReference type="Pfam" id="PF01565">
    <property type="entry name" value="FAD_binding_4"/>
    <property type="match status" value="1"/>
</dbReference>
<sequence length="456" mass="48800">MGKPSIDHLRERAYGAVITADDSAYDEARKVHNAMIDRRPAVIVRCANAGDVITAVDFARENGLDLAVRGGGHCVPGFGTCDDGVVADLSAMRSVRVDPGSRTARAEGGATWADVNAATYAFGLATTGGIISTTGVGGLTLGGGIGYLSRGLGLSCDNLVSADVVTADGRFLVASEKEYDDLFWALRGGGGNFGVVTSFRFRLSPVRDIYGGPIFYDLEDARGVLHAYREVIADAPEQLGAFPAFQIAPPLPFIPPERHGRVHVATVTCWAGPLEEGERALRPFRDMAPVVAEHVGPMPYPALNTAFDGLVPPGLQHYWKANFVTELTDGAVAAHLEHAPGLPAVNSTVHIYPIDGACHRVPADATAFAYRDASFATVIAGMWPDPAANEANIAWVRDYYRDLAPLSEEGGYVNFMAGDDQGRIRANYKGNYDRLVEVKRAYDPGNLFHLNQNITP</sequence>
<dbReference type="InterPro" id="IPR036318">
    <property type="entry name" value="FAD-bd_PCMH-like_sf"/>
</dbReference>
<evidence type="ECO:0000256" key="5">
    <source>
        <dbReference type="ARBA" id="ARBA00023002"/>
    </source>
</evidence>